<dbReference type="InterPro" id="IPR011964">
    <property type="entry name" value="YVTN_b-propeller_repeat"/>
</dbReference>
<dbReference type="Proteomes" id="UP000663929">
    <property type="component" value="Chromosome"/>
</dbReference>
<reference evidence="2" key="1">
    <citation type="submission" date="2021-03" db="EMBL/GenBank/DDBJ databases">
        <title>Acanthopleuribacteraceae sp. M133.</title>
        <authorList>
            <person name="Wang G."/>
        </authorList>
    </citation>
    <scope>NUCLEOTIDE SEQUENCE</scope>
    <source>
        <strain evidence="2">M133</strain>
    </source>
</reference>
<dbReference type="KEGG" id="scor:J3U87_00165"/>
<dbReference type="InterPro" id="IPR011048">
    <property type="entry name" value="Haem_d1_sf"/>
</dbReference>
<dbReference type="PANTHER" id="PTHR47197">
    <property type="entry name" value="PROTEIN NIRF"/>
    <property type="match status" value="1"/>
</dbReference>
<dbReference type="PANTHER" id="PTHR47197:SF3">
    <property type="entry name" value="DIHYDRO-HEME D1 DEHYDROGENASE"/>
    <property type="match status" value="1"/>
</dbReference>
<gene>
    <name evidence="2" type="ORF">J3U87_00165</name>
</gene>
<evidence type="ECO:0000313" key="2">
    <source>
        <dbReference type="EMBL" id="QTD50854.1"/>
    </source>
</evidence>
<sequence length="655" mass="70891">MIAPLVPVGGALAAEDPVSPSAGSGDRAAATTEAPAADTIRVGGIQVAFEATHVDRAKPAGTYVEGDDLVVSFRITDTASGIPLERLYPAAWMDPRVGKRGTNDRLCADKARTFLSGSLLSKAEIDLNVFYVVALNRDATITVVDPLFGFGGSKLLAMVRLAGPGEDWVLTPDQRLLFVSTPEVNEVAVVNTTSWRVVAAVPVASYPQRLYLQQDGSFLWVAHRGGVSAVSCETFEVVARVDTGPGPHDLVGDRDNRYLFVANSGADSVSVVDMRQRRKTTDLPVGRQPISLSYSATAESVLVACRKDGVIAAIDVASRTLRARMPTAPGLRQVAFAPDGRLAFAVNPERNELHIVDAARNRIVQSGTMAERPSQVAFTHQLAYVLHEGDDTVYMIPLTEVGVPGKPIPLIDFPGTHYPVPAKHETLVTALVPSPVDKAVIFANPADSAIYYYREGMAAPSGQFNNYGHVPRAVRVLDRSLQERGPIGLYQTTAHLRKAGTYDVVFFLENPRVIHCFQLEVSPDPRLVAQRRHREVHLQYLTRPGQVPVQRPTPLDFRIVGADDRARTGLKDLEVRLVAPGGIWHKRLEVKEIGGVGYRVVIEPPRPGYYYVYVASDSAGLKTTNTNYLVVKAAKPAERAAADEASTAERPGGGH</sequence>
<dbReference type="EMBL" id="CP071793">
    <property type="protein sequence ID" value="QTD50854.1"/>
    <property type="molecule type" value="Genomic_DNA"/>
</dbReference>
<keyword evidence="3" id="KW-1185">Reference proteome</keyword>
<dbReference type="SUPFAM" id="SSF51004">
    <property type="entry name" value="C-terminal (heme d1) domain of cytochrome cd1-nitrite reductase"/>
    <property type="match status" value="1"/>
</dbReference>
<dbReference type="InterPro" id="IPR015943">
    <property type="entry name" value="WD40/YVTN_repeat-like_dom_sf"/>
</dbReference>
<dbReference type="NCBIfam" id="TIGR02276">
    <property type="entry name" value="beta_rpt_yvtn"/>
    <property type="match status" value="1"/>
</dbReference>
<name>A0A8A4TNS3_SULCO</name>
<dbReference type="AlphaFoldDB" id="A0A8A4TNS3"/>
<evidence type="ECO:0000256" key="1">
    <source>
        <dbReference type="SAM" id="MobiDB-lite"/>
    </source>
</evidence>
<evidence type="ECO:0000313" key="3">
    <source>
        <dbReference type="Proteomes" id="UP000663929"/>
    </source>
</evidence>
<proteinExistence type="predicted"/>
<organism evidence="2 3">
    <name type="scientific">Sulfidibacter corallicola</name>
    <dbReference type="NCBI Taxonomy" id="2818388"/>
    <lineage>
        <taxon>Bacteria</taxon>
        <taxon>Pseudomonadati</taxon>
        <taxon>Acidobacteriota</taxon>
        <taxon>Holophagae</taxon>
        <taxon>Acanthopleuribacterales</taxon>
        <taxon>Acanthopleuribacteraceae</taxon>
        <taxon>Sulfidibacter</taxon>
    </lineage>
</organism>
<dbReference type="RefSeq" id="WP_237380951.1">
    <property type="nucleotide sequence ID" value="NZ_CP071793.1"/>
</dbReference>
<feature type="region of interest" description="Disordered" evidence="1">
    <location>
        <begin position="13"/>
        <end position="33"/>
    </location>
</feature>
<protein>
    <submittedName>
        <fullName evidence="2">YncE family protein</fullName>
    </submittedName>
</protein>
<accession>A0A8A4TNS3</accession>
<dbReference type="Gene3D" id="2.130.10.10">
    <property type="entry name" value="YVTN repeat-like/Quinoprotein amine dehydrogenase"/>
    <property type="match status" value="1"/>
</dbReference>
<dbReference type="InterPro" id="IPR051200">
    <property type="entry name" value="Host-pathogen_enzymatic-act"/>
</dbReference>